<accession>A0ABN0YC48</accession>
<dbReference type="Proteomes" id="UP001500791">
    <property type="component" value="Unassembled WGS sequence"/>
</dbReference>
<dbReference type="InterPro" id="IPR013078">
    <property type="entry name" value="His_Pase_superF_clade-1"/>
</dbReference>
<dbReference type="SUPFAM" id="SSF53254">
    <property type="entry name" value="Phosphoglycerate mutase-like"/>
    <property type="match status" value="1"/>
</dbReference>
<dbReference type="CDD" id="cd07040">
    <property type="entry name" value="HP"/>
    <property type="match status" value="1"/>
</dbReference>
<reference evidence="2 3" key="1">
    <citation type="journal article" date="2019" name="Int. J. Syst. Evol. Microbiol.">
        <title>The Global Catalogue of Microorganisms (GCM) 10K type strain sequencing project: providing services to taxonomists for standard genome sequencing and annotation.</title>
        <authorList>
            <consortium name="The Broad Institute Genomics Platform"/>
            <consortium name="The Broad Institute Genome Sequencing Center for Infectious Disease"/>
            <person name="Wu L."/>
            <person name="Ma J."/>
        </authorList>
    </citation>
    <scope>NUCLEOTIDE SEQUENCE [LARGE SCALE GENOMIC DNA]</scope>
    <source>
        <strain evidence="2 3">JCM 13476</strain>
    </source>
</reference>
<keyword evidence="3" id="KW-1185">Reference proteome</keyword>
<proteinExistence type="predicted"/>
<dbReference type="Pfam" id="PF00300">
    <property type="entry name" value="His_Phos_1"/>
    <property type="match status" value="1"/>
</dbReference>
<feature type="compositionally biased region" description="Basic and acidic residues" evidence="1">
    <location>
        <begin position="10"/>
        <end position="20"/>
    </location>
</feature>
<dbReference type="Gene3D" id="3.40.50.1240">
    <property type="entry name" value="Phosphoglycerate mutase-like"/>
    <property type="match status" value="1"/>
</dbReference>
<evidence type="ECO:0000313" key="3">
    <source>
        <dbReference type="Proteomes" id="UP001500791"/>
    </source>
</evidence>
<dbReference type="EMBL" id="BAAAEJ010000007">
    <property type="protein sequence ID" value="GAA0390641.1"/>
    <property type="molecule type" value="Genomic_DNA"/>
</dbReference>
<feature type="region of interest" description="Disordered" evidence="1">
    <location>
        <begin position="1"/>
        <end position="20"/>
    </location>
</feature>
<gene>
    <name evidence="2" type="ORF">GCM10009093_16560</name>
</gene>
<name>A0ABN0YC48_9CAUL</name>
<evidence type="ECO:0000313" key="2">
    <source>
        <dbReference type="EMBL" id="GAA0390641.1"/>
    </source>
</evidence>
<sequence>MTSTTQNPHPEQDRGVERKIGTITLARHGRPALSRKCWLSSDGYRDWWRRYDLGGLQTGQTPPQALVEAARKADVIFVSTLPRAQETAQAVVDGRDIITDVIFVEAPLPPPRTPSWFKMPPRLWGVTARIWWHLFNRNDGFESRREAEARADRAAQMLIARAEQGEDVLVLAHGYFNHMIGQKLKAHGWHLTLDQGFKYWCQRRFEKG</sequence>
<organism evidence="2 3">
    <name type="scientific">Brevundimonas terrae</name>
    <dbReference type="NCBI Taxonomy" id="363631"/>
    <lineage>
        <taxon>Bacteria</taxon>
        <taxon>Pseudomonadati</taxon>
        <taxon>Pseudomonadota</taxon>
        <taxon>Alphaproteobacteria</taxon>
        <taxon>Caulobacterales</taxon>
        <taxon>Caulobacteraceae</taxon>
        <taxon>Brevundimonas</taxon>
    </lineage>
</organism>
<dbReference type="InterPro" id="IPR029033">
    <property type="entry name" value="His_PPase_superfam"/>
</dbReference>
<evidence type="ECO:0000256" key="1">
    <source>
        <dbReference type="SAM" id="MobiDB-lite"/>
    </source>
</evidence>
<protein>
    <submittedName>
        <fullName evidence="2">Histidine phosphatase family protein</fullName>
    </submittedName>
</protein>
<comment type="caution">
    <text evidence="2">The sequence shown here is derived from an EMBL/GenBank/DDBJ whole genome shotgun (WGS) entry which is preliminary data.</text>
</comment>